<feature type="chain" id="PRO_5001491749" description="Secreted protein" evidence="1">
    <location>
        <begin position="21"/>
        <end position="87"/>
    </location>
</feature>
<feature type="signal peptide" evidence="1">
    <location>
        <begin position="1"/>
        <end position="20"/>
    </location>
</feature>
<gene>
    <name evidence="2" type="primary">Acey_s0063.g3439</name>
    <name evidence="2" type="ORF">Y032_0063g3439</name>
</gene>
<evidence type="ECO:0000313" key="2">
    <source>
        <dbReference type="EMBL" id="EYC08929.1"/>
    </source>
</evidence>
<evidence type="ECO:0000313" key="3">
    <source>
        <dbReference type="Proteomes" id="UP000024635"/>
    </source>
</evidence>
<evidence type="ECO:0000256" key="1">
    <source>
        <dbReference type="SAM" id="SignalP"/>
    </source>
</evidence>
<sequence>MLVRVVYCCVALEFSQLAEADNQSQHTEPLCLCPRRRREVRVSRVLSTIAAGPTRPSHLEHVLSTYLIQVRPRFCSHGTHLSFREEL</sequence>
<comment type="caution">
    <text evidence="2">The sequence shown here is derived from an EMBL/GenBank/DDBJ whole genome shotgun (WGS) entry which is preliminary data.</text>
</comment>
<dbReference type="Proteomes" id="UP000024635">
    <property type="component" value="Unassembled WGS sequence"/>
</dbReference>
<reference evidence="3" key="1">
    <citation type="journal article" date="2015" name="Nat. Genet.">
        <title>The genome and transcriptome of the zoonotic hookworm Ancylostoma ceylanicum identify infection-specific gene families.</title>
        <authorList>
            <person name="Schwarz E.M."/>
            <person name="Hu Y."/>
            <person name="Antoshechkin I."/>
            <person name="Miller M.M."/>
            <person name="Sternberg P.W."/>
            <person name="Aroian R.V."/>
        </authorList>
    </citation>
    <scope>NUCLEOTIDE SEQUENCE</scope>
    <source>
        <strain evidence="3">HY135</strain>
    </source>
</reference>
<protein>
    <recommendedName>
        <fullName evidence="4">Secreted protein</fullName>
    </recommendedName>
</protein>
<keyword evidence="1" id="KW-0732">Signal</keyword>
<evidence type="ECO:0008006" key="4">
    <source>
        <dbReference type="Google" id="ProtNLM"/>
    </source>
</evidence>
<dbReference type="EMBL" id="JARK01001399">
    <property type="protein sequence ID" value="EYC08929.1"/>
    <property type="molecule type" value="Genomic_DNA"/>
</dbReference>
<keyword evidence="3" id="KW-1185">Reference proteome</keyword>
<organism evidence="2 3">
    <name type="scientific">Ancylostoma ceylanicum</name>
    <dbReference type="NCBI Taxonomy" id="53326"/>
    <lineage>
        <taxon>Eukaryota</taxon>
        <taxon>Metazoa</taxon>
        <taxon>Ecdysozoa</taxon>
        <taxon>Nematoda</taxon>
        <taxon>Chromadorea</taxon>
        <taxon>Rhabditida</taxon>
        <taxon>Rhabditina</taxon>
        <taxon>Rhabditomorpha</taxon>
        <taxon>Strongyloidea</taxon>
        <taxon>Ancylostomatidae</taxon>
        <taxon>Ancylostomatinae</taxon>
        <taxon>Ancylostoma</taxon>
    </lineage>
</organism>
<dbReference type="AlphaFoldDB" id="A0A016U0T9"/>
<proteinExistence type="predicted"/>
<name>A0A016U0T9_9BILA</name>
<accession>A0A016U0T9</accession>